<dbReference type="AlphaFoldDB" id="A0A327R7S6"/>
<keyword evidence="4" id="KW-1185">Reference proteome</keyword>
<evidence type="ECO:0000313" key="3">
    <source>
        <dbReference type="EMBL" id="RAJ12940.1"/>
    </source>
</evidence>
<sequence length="381" mass="45392">MIPITTYKQRIFGLDVVRAIAILLILCSHSTILLFPESQSTVIKMVQFFGTIGVDIFFVLSGFLIGTILIKHILKQQTSVKQFTQFWMRRWFRTLPNYYLVLLINIGLLIAFNTETPKQLFKYFFFLQNFSQQQPDFFTESWSLSIEEFAYLLGPILLMILALLFKRLTKWSFLLMTLLVIIGFTLNRFIFDLSVTEQTLEFSWSKNLRKVVVYRIDSIYYGFLGAFSSVYYTKFWRRYKWLSFMLGAIIFVITHLYIYINHLEPNIYSAFFNIWYLALVSISILLTFPVLSNWRSNHVLTNPITKISLWSYSIYLVNYSIVLLTIQKFINISILNSLEKVLVLLLFWSVTFCLSFVLFTYFEYPIIKFRDSTRFKRWFRF</sequence>
<feature type="transmembrane region" description="Helical" evidence="1">
    <location>
        <begin position="91"/>
        <end position="112"/>
    </location>
</feature>
<feature type="transmembrane region" description="Helical" evidence="1">
    <location>
        <begin position="149"/>
        <end position="165"/>
    </location>
</feature>
<accession>A0A327R7S6</accession>
<dbReference type="Proteomes" id="UP000248703">
    <property type="component" value="Unassembled WGS sequence"/>
</dbReference>
<dbReference type="Pfam" id="PF01757">
    <property type="entry name" value="Acyl_transf_3"/>
    <property type="match status" value="1"/>
</dbReference>
<keyword evidence="1" id="KW-0812">Transmembrane</keyword>
<feature type="transmembrane region" description="Helical" evidence="1">
    <location>
        <begin position="211"/>
        <end position="232"/>
    </location>
</feature>
<feature type="transmembrane region" description="Helical" evidence="1">
    <location>
        <begin position="266"/>
        <end position="288"/>
    </location>
</feature>
<dbReference type="GO" id="GO:0016747">
    <property type="term" value="F:acyltransferase activity, transferring groups other than amino-acyl groups"/>
    <property type="evidence" value="ECO:0007669"/>
    <property type="project" value="InterPro"/>
</dbReference>
<dbReference type="PANTHER" id="PTHR23028">
    <property type="entry name" value="ACETYLTRANSFERASE"/>
    <property type="match status" value="1"/>
</dbReference>
<protein>
    <submittedName>
        <fullName evidence="3">Peptidoglycan/LPS O-acetylase OafA/YrhL</fullName>
    </submittedName>
</protein>
<dbReference type="OrthoDB" id="290051at2"/>
<feature type="transmembrane region" description="Helical" evidence="1">
    <location>
        <begin position="239"/>
        <end position="260"/>
    </location>
</feature>
<feature type="domain" description="Acyltransferase 3" evidence="2">
    <location>
        <begin position="13"/>
        <end position="358"/>
    </location>
</feature>
<dbReference type="GO" id="GO:0000271">
    <property type="term" value="P:polysaccharide biosynthetic process"/>
    <property type="evidence" value="ECO:0007669"/>
    <property type="project" value="TreeGrafter"/>
</dbReference>
<evidence type="ECO:0000256" key="1">
    <source>
        <dbReference type="SAM" id="Phobius"/>
    </source>
</evidence>
<name>A0A327R7S6_9FLAO</name>
<dbReference type="GO" id="GO:0016020">
    <property type="term" value="C:membrane"/>
    <property type="evidence" value="ECO:0007669"/>
    <property type="project" value="TreeGrafter"/>
</dbReference>
<feature type="transmembrane region" description="Helical" evidence="1">
    <location>
        <begin position="309"/>
        <end position="330"/>
    </location>
</feature>
<evidence type="ECO:0000313" key="4">
    <source>
        <dbReference type="Proteomes" id="UP000248703"/>
    </source>
</evidence>
<gene>
    <name evidence="3" type="ORF">LY08_02222</name>
</gene>
<comment type="caution">
    <text evidence="3">The sequence shown here is derived from an EMBL/GenBank/DDBJ whole genome shotgun (WGS) entry which is preliminary data.</text>
</comment>
<keyword evidence="1" id="KW-1133">Transmembrane helix</keyword>
<dbReference type="EMBL" id="QLLO01000008">
    <property type="protein sequence ID" value="RAJ12940.1"/>
    <property type="molecule type" value="Genomic_DNA"/>
</dbReference>
<dbReference type="InterPro" id="IPR002656">
    <property type="entry name" value="Acyl_transf_3_dom"/>
</dbReference>
<evidence type="ECO:0000259" key="2">
    <source>
        <dbReference type="Pfam" id="PF01757"/>
    </source>
</evidence>
<dbReference type="RefSeq" id="WP_111660494.1">
    <property type="nucleotide sequence ID" value="NZ_QLLO01000008.1"/>
</dbReference>
<feature type="transmembrane region" description="Helical" evidence="1">
    <location>
        <begin position="12"/>
        <end position="35"/>
    </location>
</feature>
<feature type="transmembrane region" description="Helical" evidence="1">
    <location>
        <begin position="172"/>
        <end position="191"/>
    </location>
</feature>
<feature type="transmembrane region" description="Helical" evidence="1">
    <location>
        <begin position="342"/>
        <end position="362"/>
    </location>
</feature>
<reference evidence="3 4" key="1">
    <citation type="submission" date="2018-06" db="EMBL/GenBank/DDBJ databases">
        <title>Genomic Encyclopedia of Archaeal and Bacterial Type Strains, Phase II (KMG-II): from individual species to whole genera.</title>
        <authorList>
            <person name="Goeker M."/>
        </authorList>
    </citation>
    <scope>NUCLEOTIDE SEQUENCE [LARGE SCALE GENOMIC DNA]</scope>
    <source>
        <strain evidence="3 4">DSM 24464</strain>
    </source>
</reference>
<organism evidence="3 4">
    <name type="scientific">Olleya aquimaris</name>
    <dbReference type="NCBI Taxonomy" id="639310"/>
    <lineage>
        <taxon>Bacteria</taxon>
        <taxon>Pseudomonadati</taxon>
        <taxon>Bacteroidota</taxon>
        <taxon>Flavobacteriia</taxon>
        <taxon>Flavobacteriales</taxon>
        <taxon>Flavobacteriaceae</taxon>
    </lineage>
</organism>
<dbReference type="InterPro" id="IPR050879">
    <property type="entry name" value="Acyltransferase_3"/>
</dbReference>
<keyword evidence="1" id="KW-0472">Membrane</keyword>
<feature type="transmembrane region" description="Helical" evidence="1">
    <location>
        <begin position="47"/>
        <end position="70"/>
    </location>
</feature>
<dbReference type="PANTHER" id="PTHR23028:SF53">
    <property type="entry name" value="ACYL_TRANSF_3 DOMAIN-CONTAINING PROTEIN"/>
    <property type="match status" value="1"/>
</dbReference>
<proteinExistence type="predicted"/>